<evidence type="ECO:0000256" key="1">
    <source>
        <dbReference type="ARBA" id="ARBA00022837"/>
    </source>
</evidence>
<dbReference type="EnsemblPlants" id="Kaladp0152s0005.1.v1.1">
    <property type="protein sequence ID" value="Kaladp0152s0005.1.v1.1.CDS.1"/>
    <property type="gene ID" value="Kaladp0152s0005.v1.1"/>
</dbReference>
<sequence>MRFKCIYKEQSEQEEAYQLKSQKHICKHASLFLSNMPFKAKTNPTEQPDEEMLKRLIMEHDRNGDHVLSKHELKEAFKELGSRFPSLRTHMAMRFADKDKSGYVDDGELNGLVAYIMKLGYSVK</sequence>
<proteinExistence type="predicted"/>
<keyword evidence="4" id="KW-1185">Reference proteome</keyword>
<dbReference type="SUPFAM" id="SSF47473">
    <property type="entry name" value="EF-hand"/>
    <property type="match status" value="1"/>
</dbReference>
<organism evidence="3 4">
    <name type="scientific">Kalanchoe fedtschenkoi</name>
    <name type="common">Lavender scallops</name>
    <name type="synonym">South American air plant</name>
    <dbReference type="NCBI Taxonomy" id="63787"/>
    <lineage>
        <taxon>Eukaryota</taxon>
        <taxon>Viridiplantae</taxon>
        <taxon>Streptophyta</taxon>
        <taxon>Embryophyta</taxon>
        <taxon>Tracheophyta</taxon>
        <taxon>Spermatophyta</taxon>
        <taxon>Magnoliopsida</taxon>
        <taxon>eudicotyledons</taxon>
        <taxon>Gunneridae</taxon>
        <taxon>Pentapetalae</taxon>
        <taxon>Saxifragales</taxon>
        <taxon>Crassulaceae</taxon>
        <taxon>Kalanchoe</taxon>
    </lineage>
</organism>
<evidence type="ECO:0000259" key="2">
    <source>
        <dbReference type="PROSITE" id="PS50222"/>
    </source>
</evidence>
<dbReference type="GO" id="GO:0005509">
    <property type="term" value="F:calcium ion binding"/>
    <property type="evidence" value="ECO:0007669"/>
    <property type="project" value="InterPro"/>
</dbReference>
<dbReference type="CDD" id="cd00051">
    <property type="entry name" value="EFh"/>
    <property type="match status" value="1"/>
</dbReference>
<dbReference type="InterPro" id="IPR018247">
    <property type="entry name" value="EF_Hand_1_Ca_BS"/>
</dbReference>
<dbReference type="Gene3D" id="1.10.238.10">
    <property type="entry name" value="EF-hand"/>
    <property type="match status" value="1"/>
</dbReference>
<dbReference type="PROSITE" id="PS00018">
    <property type="entry name" value="EF_HAND_1"/>
    <property type="match status" value="2"/>
</dbReference>
<dbReference type="AlphaFoldDB" id="A0A7N0V7U7"/>
<dbReference type="PROSITE" id="PS50222">
    <property type="entry name" value="EF_HAND_2"/>
    <property type="match status" value="1"/>
</dbReference>
<feature type="domain" description="EF-hand" evidence="2">
    <location>
        <begin position="48"/>
        <end position="83"/>
    </location>
</feature>
<dbReference type="SMART" id="SM00054">
    <property type="entry name" value="EFh"/>
    <property type="match status" value="2"/>
</dbReference>
<dbReference type="InterPro" id="IPR011992">
    <property type="entry name" value="EF-hand-dom_pair"/>
</dbReference>
<reference evidence="3" key="1">
    <citation type="submission" date="2021-01" db="UniProtKB">
        <authorList>
            <consortium name="EnsemblPlants"/>
        </authorList>
    </citation>
    <scope>IDENTIFICATION</scope>
</reference>
<evidence type="ECO:0000313" key="3">
    <source>
        <dbReference type="EnsemblPlants" id="Kaladp0152s0005.1.v1.1.CDS.1"/>
    </source>
</evidence>
<name>A0A7N0V7U7_KALFE</name>
<dbReference type="Proteomes" id="UP000594263">
    <property type="component" value="Unplaced"/>
</dbReference>
<evidence type="ECO:0000313" key="4">
    <source>
        <dbReference type="Proteomes" id="UP000594263"/>
    </source>
</evidence>
<accession>A0A7N0V7U7</accession>
<keyword evidence="1" id="KW-0106">Calcium</keyword>
<dbReference type="OMA" id="KHICKHA"/>
<dbReference type="Gramene" id="Kaladp0152s0005.1.v1.1">
    <property type="protein sequence ID" value="Kaladp0152s0005.1.v1.1.CDS.1"/>
    <property type="gene ID" value="Kaladp0152s0005.v1.1"/>
</dbReference>
<protein>
    <recommendedName>
        <fullName evidence="2">EF-hand domain-containing protein</fullName>
    </recommendedName>
</protein>
<dbReference type="InterPro" id="IPR002048">
    <property type="entry name" value="EF_hand_dom"/>
</dbReference>